<evidence type="ECO:0000313" key="2">
    <source>
        <dbReference type="Proteomes" id="UP000447434"/>
    </source>
</evidence>
<comment type="caution">
    <text evidence="1">The sequence shown here is derived from an EMBL/GenBank/DDBJ whole genome shotgun (WGS) entry which is preliminary data.</text>
</comment>
<dbReference type="AlphaFoldDB" id="A0A6A4QA63"/>
<reference evidence="2" key="1">
    <citation type="journal article" date="2020" name="Nat. Commun.">
        <title>Genome sequence of the cluster root forming white lupin.</title>
        <authorList>
            <person name="Hufnagel B."/>
            <person name="Marques A."/>
            <person name="Soriano A."/>
            <person name="Marques L."/>
            <person name="Divol F."/>
            <person name="Doumas P."/>
            <person name="Sallet E."/>
            <person name="Mancinotti D."/>
            <person name="Carrere S."/>
            <person name="Marande W."/>
            <person name="Arribat S."/>
            <person name="Keller J."/>
            <person name="Huneau C."/>
            <person name="Blein T."/>
            <person name="Aime D."/>
            <person name="Laguerre M."/>
            <person name="Taylor J."/>
            <person name="Schubert V."/>
            <person name="Nelson M."/>
            <person name="Geu-Flores F."/>
            <person name="Crespi M."/>
            <person name="Gallardo-Guerrero K."/>
            <person name="Delaux P.-M."/>
            <person name="Salse J."/>
            <person name="Berges H."/>
            <person name="Guyot R."/>
            <person name="Gouzy J."/>
            <person name="Peret B."/>
        </authorList>
    </citation>
    <scope>NUCLEOTIDE SEQUENCE [LARGE SCALE GENOMIC DNA]</scope>
    <source>
        <strain evidence="2">cv. Amiga</strain>
    </source>
</reference>
<dbReference type="Proteomes" id="UP000447434">
    <property type="component" value="Chromosome 7"/>
</dbReference>
<name>A0A6A4QA63_LUPAL</name>
<dbReference type="EMBL" id="WOCE01000007">
    <property type="protein sequence ID" value="KAE9610828.1"/>
    <property type="molecule type" value="Genomic_DNA"/>
</dbReference>
<gene>
    <name evidence="1" type="ORF">Lalb_Chr07g0190861</name>
</gene>
<protein>
    <submittedName>
        <fullName evidence="1">Uncharacterized protein</fullName>
    </submittedName>
</protein>
<keyword evidence="2" id="KW-1185">Reference proteome</keyword>
<proteinExistence type="predicted"/>
<evidence type="ECO:0000313" key="1">
    <source>
        <dbReference type="EMBL" id="KAE9610828.1"/>
    </source>
</evidence>
<sequence>MINQIQNKTHFIKTIFVKQLFIEHQSLPLLHLSAGKNIIFFISPLLHLSTSSSFSHCMLFPFISFCKVFFHSIL</sequence>
<accession>A0A6A4QA63</accession>
<organism evidence="1 2">
    <name type="scientific">Lupinus albus</name>
    <name type="common">White lupine</name>
    <name type="synonym">Lupinus termis</name>
    <dbReference type="NCBI Taxonomy" id="3870"/>
    <lineage>
        <taxon>Eukaryota</taxon>
        <taxon>Viridiplantae</taxon>
        <taxon>Streptophyta</taxon>
        <taxon>Embryophyta</taxon>
        <taxon>Tracheophyta</taxon>
        <taxon>Spermatophyta</taxon>
        <taxon>Magnoliopsida</taxon>
        <taxon>eudicotyledons</taxon>
        <taxon>Gunneridae</taxon>
        <taxon>Pentapetalae</taxon>
        <taxon>rosids</taxon>
        <taxon>fabids</taxon>
        <taxon>Fabales</taxon>
        <taxon>Fabaceae</taxon>
        <taxon>Papilionoideae</taxon>
        <taxon>50 kb inversion clade</taxon>
        <taxon>genistoids sensu lato</taxon>
        <taxon>core genistoids</taxon>
        <taxon>Genisteae</taxon>
        <taxon>Lupinus</taxon>
    </lineage>
</organism>